<feature type="site" description="Positions MEP for the nucleophilic attack" evidence="3">
    <location>
        <position position="230"/>
    </location>
</feature>
<dbReference type="KEGG" id="aagg:ETAA8_14490"/>
<proteinExistence type="inferred from homology"/>
<dbReference type="PANTHER" id="PTHR32125">
    <property type="entry name" value="2-C-METHYL-D-ERYTHRITOL 4-PHOSPHATE CYTIDYLYLTRANSFERASE, CHLOROPLASTIC"/>
    <property type="match status" value="1"/>
</dbReference>
<dbReference type="EMBL" id="CP036274">
    <property type="protein sequence ID" value="QDU26371.1"/>
    <property type="molecule type" value="Genomic_DNA"/>
</dbReference>
<dbReference type="FunFam" id="3.90.550.10:FF:000003">
    <property type="entry name" value="2-C-methyl-D-erythritol 4-phosphate cytidylyltransferase"/>
    <property type="match status" value="1"/>
</dbReference>
<organism evidence="4 5">
    <name type="scientific">Anatilimnocola aggregata</name>
    <dbReference type="NCBI Taxonomy" id="2528021"/>
    <lineage>
        <taxon>Bacteria</taxon>
        <taxon>Pseudomonadati</taxon>
        <taxon>Planctomycetota</taxon>
        <taxon>Planctomycetia</taxon>
        <taxon>Pirellulales</taxon>
        <taxon>Pirellulaceae</taxon>
        <taxon>Anatilimnocola</taxon>
    </lineage>
</organism>
<dbReference type="EC" id="2.7.7.60" evidence="3"/>
<dbReference type="PANTHER" id="PTHR32125:SF4">
    <property type="entry name" value="2-C-METHYL-D-ERYTHRITOL 4-PHOSPHATE CYTIDYLYLTRANSFERASE, CHLOROPLASTIC"/>
    <property type="match status" value="1"/>
</dbReference>
<dbReference type="Pfam" id="PF01128">
    <property type="entry name" value="IspD"/>
    <property type="match status" value="1"/>
</dbReference>
<reference evidence="4 5" key="1">
    <citation type="submission" date="2019-02" db="EMBL/GenBank/DDBJ databases">
        <title>Deep-cultivation of Planctomycetes and their phenomic and genomic characterization uncovers novel biology.</title>
        <authorList>
            <person name="Wiegand S."/>
            <person name="Jogler M."/>
            <person name="Boedeker C."/>
            <person name="Pinto D."/>
            <person name="Vollmers J."/>
            <person name="Rivas-Marin E."/>
            <person name="Kohn T."/>
            <person name="Peeters S.H."/>
            <person name="Heuer A."/>
            <person name="Rast P."/>
            <person name="Oberbeckmann S."/>
            <person name="Bunk B."/>
            <person name="Jeske O."/>
            <person name="Meyerdierks A."/>
            <person name="Storesund J.E."/>
            <person name="Kallscheuer N."/>
            <person name="Luecker S."/>
            <person name="Lage O.M."/>
            <person name="Pohl T."/>
            <person name="Merkel B.J."/>
            <person name="Hornburger P."/>
            <person name="Mueller R.-W."/>
            <person name="Bruemmer F."/>
            <person name="Labrenz M."/>
            <person name="Spormann A.M."/>
            <person name="Op den Camp H."/>
            <person name="Overmann J."/>
            <person name="Amann R."/>
            <person name="Jetten M.S.M."/>
            <person name="Mascher T."/>
            <person name="Medema M.H."/>
            <person name="Devos D.P."/>
            <person name="Kaster A.-K."/>
            <person name="Ovreas L."/>
            <person name="Rohde M."/>
            <person name="Galperin M.Y."/>
            <person name="Jogler C."/>
        </authorList>
    </citation>
    <scope>NUCLEOTIDE SEQUENCE [LARGE SCALE GENOMIC DNA]</scope>
    <source>
        <strain evidence="4 5">ETA_A8</strain>
    </source>
</reference>
<evidence type="ECO:0000313" key="5">
    <source>
        <dbReference type="Proteomes" id="UP000315017"/>
    </source>
</evidence>
<dbReference type="NCBIfam" id="TIGR00453">
    <property type="entry name" value="ispD"/>
    <property type="match status" value="1"/>
</dbReference>
<evidence type="ECO:0000256" key="2">
    <source>
        <dbReference type="ARBA" id="ARBA00022695"/>
    </source>
</evidence>
<keyword evidence="5" id="KW-1185">Reference proteome</keyword>
<dbReference type="InterPro" id="IPR029044">
    <property type="entry name" value="Nucleotide-diphossugar_trans"/>
</dbReference>
<keyword evidence="2 3" id="KW-0548">Nucleotidyltransferase</keyword>
<keyword evidence="1 3" id="KW-0808">Transferase</keyword>
<evidence type="ECO:0000313" key="4">
    <source>
        <dbReference type="EMBL" id="QDU26371.1"/>
    </source>
</evidence>
<dbReference type="SUPFAM" id="SSF53448">
    <property type="entry name" value="Nucleotide-diphospho-sugar transferases"/>
    <property type="match status" value="1"/>
</dbReference>
<feature type="site" description="Positions MEP for the nucleophilic attack" evidence="3">
    <location>
        <position position="176"/>
    </location>
</feature>
<name>A0A517Y848_9BACT</name>
<dbReference type="Proteomes" id="UP000315017">
    <property type="component" value="Chromosome"/>
</dbReference>
<feature type="site" description="Transition state stabilizer" evidence="3">
    <location>
        <position position="44"/>
    </location>
</feature>
<comment type="function">
    <text evidence="3">Catalyzes the formation of 4-diphosphocytidyl-2-C-methyl-D-erythritol from CTP and 2-C-methyl-D-erythritol 4-phosphate (MEP).</text>
</comment>
<dbReference type="HAMAP" id="MF_00108">
    <property type="entry name" value="IspD"/>
    <property type="match status" value="1"/>
</dbReference>
<feature type="site" description="Transition state stabilizer" evidence="3">
    <location>
        <position position="36"/>
    </location>
</feature>
<dbReference type="InterPro" id="IPR001228">
    <property type="entry name" value="IspD"/>
</dbReference>
<dbReference type="GO" id="GO:0019288">
    <property type="term" value="P:isopentenyl diphosphate biosynthetic process, methylerythritol 4-phosphate pathway"/>
    <property type="evidence" value="ECO:0007669"/>
    <property type="project" value="UniProtKB-UniRule"/>
</dbReference>
<comment type="pathway">
    <text evidence="3">Isoprenoid biosynthesis; isopentenyl diphosphate biosynthesis via DXP pathway; isopentenyl diphosphate from 1-deoxy-D-xylulose 5-phosphate: step 2/6.</text>
</comment>
<keyword evidence="3" id="KW-0414">Isoprene biosynthesis</keyword>
<dbReference type="Gene3D" id="3.90.550.10">
    <property type="entry name" value="Spore Coat Polysaccharide Biosynthesis Protein SpsA, Chain A"/>
    <property type="match status" value="1"/>
</dbReference>
<dbReference type="InterPro" id="IPR050088">
    <property type="entry name" value="IspD/TarI_cytidylyltransf_bact"/>
</dbReference>
<dbReference type="UniPathway" id="UPA00056">
    <property type="reaction ID" value="UER00093"/>
</dbReference>
<evidence type="ECO:0000256" key="1">
    <source>
        <dbReference type="ARBA" id="ARBA00022679"/>
    </source>
</evidence>
<dbReference type="CDD" id="cd02516">
    <property type="entry name" value="CDP-ME_synthetase"/>
    <property type="match status" value="1"/>
</dbReference>
<dbReference type="AlphaFoldDB" id="A0A517Y848"/>
<gene>
    <name evidence="3 4" type="primary">ispD</name>
    <name evidence="4" type="ORF">ETAA8_14490</name>
</gene>
<accession>A0A517Y848</accession>
<comment type="catalytic activity">
    <reaction evidence="3">
        <text>2-C-methyl-D-erythritol 4-phosphate + CTP + H(+) = 4-CDP-2-C-methyl-D-erythritol + diphosphate</text>
        <dbReference type="Rhea" id="RHEA:13429"/>
        <dbReference type="ChEBI" id="CHEBI:15378"/>
        <dbReference type="ChEBI" id="CHEBI:33019"/>
        <dbReference type="ChEBI" id="CHEBI:37563"/>
        <dbReference type="ChEBI" id="CHEBI:57823"/>
        <dbReference type="ChEBI" id="CHEBI:58262"/>
        <dbReference type="EC" id="2.7.7.60"/>
    </reaction>
</comment>
<protein>
    <recommendedName>
        <fullName evidence="3">2-C-methyl-D-erythritol 4-phosphate cytidylyltransferase</fullName>
        <ecNumber evidence="3">2.7.7.60</ecNumber>
    </recommendedName>
    <alternativeName>
        <fullName evidence="3">4-diphosphocytidyl-2C-methyl-D-erythritol synthase</fullName>
    </alternativeName>
    <alternativeName>
        <fullName evidence="3">MEP cytidylyltransferase</fullName>
        <shortName evidence="3">MCT</shortName>
    </alternativeName>
</protein>
<sequence length="266" mass="29524">MRPSLPFYLYSDWRSVGFAFVATFAVILPAAGKSSRFGDAFYKKPFAPLENRPVWMHAAEKFSNRPEVKQLLIVISPEDKDDFDEKFGGNAAMMGIEVVVGGTERSDSVQAALSRVRDDIDFVAVHDAARPCVAEEWIDRVFAAAEQTGAALLAAPVTATLKRVGNDKIIRETVPRETLWEAQTPQVFRRQLLLDAYARRGTELATDDAQLVERLPHPVTVVPCSAMNLKITSKDDLRLAAAILKVLPKPTLLSAPHPFADDHLWR</sequence>
<comment type="similarity">
    <text evidence="3">Belongs to the IspD/TarI cytidylyltransferase family. IspD subfamily.</text>
</comment>
<dbReference type="GO" id="GO:0050518">
    <property type="term" value="F:2-C-methyl-D-erythritol 4-phosphate cytidylyltransferase activity"/>
    <property type="evidence" value="ECO:0007669"/>
    <property type="project" value="UniProtKB-UniRule"/>
</dbReference>
<evidence type="ECO:0000256" key="3">
    <source>
        <dbReference type="HAMAP-Rule" id="MF_00108"/>
    </source>
</evidence>
<dbReference type="InterPro" id="IPR034683">
    <property type="entry name" value="IspD/TarI"/>
</dbReference>